<sequence>MGNHTFRATFNQPLLWKALNKTLYQMSVTRNLRQLDEKAKVARAVIYNYNGAPHPIHYHGHNADPECRDGNMGRQHPSWSCGGTSINPECGLCIGGSGVALVPNHFAWHSSMGLVVKVVEKKQYMQDTMQSVVALIRPTCDQWNAWMVKKGGPLFMGIDSGLRKARRGK</sequence>
<organism evidence="2 3">
    <name type="scientific">Pseudocercospora musae</name>
    <dbReference type="NCBI Taxonomy" id="113226"/>
    <lineage>
        <taxon>Eukaryota</taxon>
        <taxon>Fungi</taxon>
        <taxon>Dikarya</taxon>
        <taxon>Ascomycota</taxon>
        <taxon>Pezizomycotina</taxon>
        <taxon>Dothideomycetes</taxon>
        <taxon>Dothideomycetidae</taxon>
        <taxon>Mycosphaerellales</taxon>
        <taxon>Mycosphaerellaceae</taxon>
        <taxon>Pseudocercospora</taxon>
    </lineage>
</organism>
<reference evidence="2 3" key="1">
    <citation type="submission" date="2015-07" db="EMBL/GenBank/DDBJ databases">
        <title>Comparative genomics of the Sigatoka disease complex on banana suggests a link between parallel evolutionary changes in Pseudocercospora fijiensis and Pseudocercospora eumusae and increased virulence on the banana host.</title>
        <authorList>
            <person name="Chang T.-C."/>
            <person name="Salvucci A."/>
            <person name="Crous P.W."/>
            <person name="Stergiopoulos I."/>
        </authorList>
    </citation>
    <scope>NUCLEOTIDE SEQUENCE [LARGE SCALE GENOMIC DNA]</scope>
    <source>
        <strain evidence="2 3">CBS 116634</strain>
    </source>
</reference>
<gene>
    <name evidence="2" type="ORF">AC579_4389</name>
</gene>
<dbReference type="Gene3D" id="2.60.40.420">
    <property type="entry name" value="Cupredoxins - blue copper proteins"/>
    <property type="match status" value="2"/>
</dbReference>
<dbReference type="Proteomes" id="UP000073492">
    <property type="component" value="Unassembled WGS sequence"/>
</dbReference>
<dbReference type="AlphaFoldDB" id="A0A139IJR4"/>
<dbReference type="InterPro" id="IPR011706">
    <property type="entry name" value="Cu-oxidase_C"/>
</dbReference>
<evidence type="ECO:0000313" key="3">
    <source>
        <dbReference type="Proteomes" id="UP000073492"/>
    </source>
</evidence>
<comment type="caution">
    <text evidence="2">The sequence shown here is derived from an EMBL/GenBank/DDBJ whole genome shotgun (WGS) entry which is preliminary data.</text>
</comment>
<dbReference type="STRING" id="113226.A0A139IJR4"/>
<dbReference type="EMBL" id="LFZO01000070">
    <property type="protein sequence ID" value="KXT14949.1"/>
    <property type="molecule type" value="Genomic_DNA"/>
</dbReference>
<evidence type="ECO:0000313" key="2">
    <source>
        <dbReference type="EMBL" id="KXT14949.1"/>
    </source>
</evidence>
<feature type="domain" description="Plastocyanin-like" evidence="1">
    <location>
        <begin position="25"/>
        <end position="72"/>
    </location>
</feature>
<dbReference type="GO" id="GO:0016491">
    <property type="term" value="F:oxidoreductase activity"/>
    <property type="evidence" value="ECO:0007669"/>
    <property type="project" value="InterPro"/>
</dbReference>
<dbReference type="GO" id="GO:0005507">
    <property type="term" value="F:copper ion binding"/>
    <property type="evidence" value="ECO:0007669"/>
    <property type="project" value="InterPro"/>
</dbReference>
<name>A0A139IJR4_9PEZI</name>
<proteinExistence type="predicted"/>
<accession>A0A139IJR4</accession>
<evidence type="ECO:0000259" key="1">
    <source>
        <dbReference type="Pfam" id="PF07731"/>
    </source>
</evidence>
<protein>
    <recommendedName>
        <fullName evidence="1">Plastocyanin-like domain-containing protein</fullName>
    </recommendedName>
</protein>
<dbReference type="Pfam" id="PF07731">
    <property type="entry name" value="Cu-oxidase_2"/>
    <property type="match status" value="1"/>
</dbReference>
<keyword evidence="3" id="KW-1185">Reference proteome</keyword>
<dbReference type="InterPro" id="IPR008972">
    <property type="entry name" value="Cupredoxin"/>
</dbReference>